<dbReference type="KEGG" id="ssai:N0B31_07140"/>
<sequence length="70" mass="7137">MDLARPLGALATLVAVAFVVGSLVSLVTGPILGYRSLASIVVVALVVVAVVAATVLGLRSREWLASGGYW</sequence>
<evidence type="ECO:0000313" key="3">
    <source>
        <dbReference type="Proteomes" id="UP001057580"/>
    </source>
</evidence>
<feature type="transmembrane region" description="Helical" evidence="1">
    <location>
        <begin position="7"/>
        <end position="31"/>
    </location>
</feature>
<reference evidence="2" key="1">
    <citation type="submission" date="2022-09" db="EMBL/GenBank/DDBJ databases">
        <title>Diverse halophilic archaea isolated from saline environments.</title>
        <authorList>
            <person name="Cui H.-L."/>
        </authorList>
    </citation>
    <scope>NUCLEOTIDE SEQUENCE</scope>
    <source>
        <strain evidence="2">ZS-35-S2</strain>
    </source>
</reference>
<accession>A0A9E7UCN8</accession>
<keyword evidence="1" id="KW-0472">Membrane</keyword>
<evidence type="ECO:0000256" key="1">
    <source>
        <dbReference type="SAM" id="Phobius"/>
    </source>
</evidence>
<dbReference type="Proteomes" id="UP001057580">
    <property type="component" value="Chromosome"/>
</dbReference>
<dbReference type="AlphaFoldDB" id="A0A9E7UCN8"/>
<keyword evidence="1" id="KW-1133">Transmembrane helix</keyword>
<feature type="transmembrane region" description="Helical" evidence="1">
    <location>
        <begin position="37"/>
        <end position="58"/>
    </location>
</feature>
<protein>
    <submittedName>
        <fullName evidence="2">Uncharacterized protein</fullName>
    </submittedName>
</protein>
<organism evidence="2 3">
    <name type="scientific">Salinirubellus salinus</name>
    <dbReference type="NCBI Taxonomy" id="1364945"/>
    <lineage>
        <taxon>Archaea</taxon>
        <taxon>Methanobacteriati</taxon>
        <taxon>Methanobacteriota</taxon>
        <taxon>Stenosarchaea group</taxon>
        <taxon>Halobacteria</taxon>
        <taxon>Halobacteriales</taxon>
        <taxon>Natronomonadaceae</taxon>
        <taxon>Salinirubellus</taxon>
    </lineage>
</organism>
<keyword evidence="3" id="KW-1185">Reference proteome</keyword>
<evidence type="ECO:0000313" key="2">
    <source>
        <dbReference type="EMBL" id="UWM56059.1"/>
    </source>
</evidence>
<dbReference type="GeneID" id="74942184"/>
<proteinExistence type="predicted"/>
<keyword evidence="1" id="KW-0812">Transmembrane</keyword>
<name>A0A9E7UCN8_9EURY</name>
<gene>
    <name evidence="2" type="ORF">N0B31_07140</name>
</gene>
<dbReference type="EMBL" id="CP104003">
    <property type="protein sequence ID" value="UWM56059.1"/>
    <property type="molecule type" value="Genomic_DNA"/>
</dbReference>
<dbReference type="RefSeq" id="WP_260595179.1">
    <property type="nucleotide sequence ID" value="NZ_CP104003.1"/>
</dbReference>